<reference evidence="3" key="1">
    <citation type="submission" date="2011-07" db="EMBL/GenBank/DDBJ databases">
        <authorList>
            <consortium name="Caenorhabditis brenneri Sequencing and Analysis Consortium"/>
            <person name="Wilson R.K."/>
        </authorList>
    </citation>
    <scope>NUCLEOTIDE SEQUENCE [LARGE SCALE GENOMIC DNA]</scope>
    <source>
        <strain evidence="3">PB2801</strain>
    </source>
</reference>
<feature type="region of interest" description="Disordered" evidence="1">
    <location>
        <begin position="1"/>
        <end position="25"/>
    </location>
</feature>
<evidence type="ECO:0000313" key="3">
    <source>
        <dbReference type="Proteomes" id="UP000008068"/>
    </source>
</evidence>
<keyword evidence="3" id="KW-1185">Reference proteome</keyword>
<dbReference type="InParanoid" id="G0MW42"/>
<name>G0MW42_CAEBE</name>
<evidence type="ECO:0000313" key="2">
    <source>
        <dbReference type="EMBL" id="EGT45957.1"/>
    </source>
</evidence>
<protein>
    <submittedName>
        <fullName evidence="2">Uncharacterized protein</fullName>
    </submittedName>
</protein>
<organism evidence="3">
    <name type="scientific">Caenorhabditis brenneri</name>
    <name type="common">Nematode worm</name>
    <dbReference type="NCBI Taxonomy" id="135651"/>
    <lineage>
        <taxon>Eukaryota</taxon>
        <taxon>Metazoa</taxon>
        <taxon>Ecdysozoa</taxon>
        <taxon>Nematoda</taxon>
        <taxon>Chromadorea</taxon>
        <taxon>Rhabditida</taxon>
        <taxon>Rhabditina</taxon>
        <taxon>Rhabditomorpha</taxon>
        <taxon>Rhabditoidea</taxon>
        <taxon>Rhabditidae</taxon>
        <taxon>Peloderinae</taxon>
        <taxon>Caenorhabditis</taxon>
    </lineage>
</organism>
<sequence>MSTSSTSEFEFETENFEDRVPSTGVEQDDVIISSPSSSSEFDFGFNVDKLNQDHPIFYNQLNKKESTAIKVDSEHQRLDITLCRVCANTLNAIRRIKFFKIEKEKGQRRR</sequence>
<evidence type="ECO:0000256" key="1">
    <source>
        <dbReference type="SAM" id="MobiDB-lite"/>
    </source>
</evidence>
<dbReference type="Proteomes" id="UP000008068">
    <property type="component" value="Unassembled WGS sequence"/>
</dbReference>
<proteinExistence type="predicted"/>
<dbReference type="EMBL" id="GL379816">
    <property type="protein sequence ID" value="EGT45957.1"/>
    <property type="molecule type" value="Genomic_DNA"/>
</dbReference>
<dbReference type="AlphaFoldDB" id="G0MW42"/>
<gene>
    <name evidence="2" type="ORF">CAEBREN_16146</name>
</gene>
<accession>G0MW42</accession>
<dbReference type="HOGENOM" id="CLU_2173219_0_0_1"/>